<evidence type="ECO:0000313" key="1">
    <source>
        <dbReference type="EMBL" id="JAD42523.1"/>
    </source>
</evidence>
<sequence>MMKMGVLESLEHAFFCFCKVVIKVEAFCGCQVITNFYLSRFVEIICKQWVDMP</sequence>
<reference evidence="1" key="2">
    <citation type="journal article" date="2015" name="Data Brief">
        <title>Shoot transcriptome of the giant reed, Arundo donax.</title>
        <authorList>
            <person name="Barrero R.A."/>
            <person name="Guerrero F.D."/>
            <person name="Moolhuijzen P."/>
            <person name="Goolsby J.A."/>
            <person name="Tidwell J."/>
            <person name="Bellgard S.E."/>
            <person name="Bellgard M.I."/>
        </authorList>
    </citation>
    <scope>NUCLEOTIDE SEQUENCE</scope>
    <source>
        <tissue evidence="1">Shoot tissue taken approximately 20 cm above the soil surface</tissue>
    </source>
</reference>
<accession>A0A0A8ZXQ0</accession>
<organism evidence="1">
    <name type="scientific">Arundo donax</name>
    <name type="common">Giant reed</name>
    <name type="synonym">Donax arundinaceus</name>
    <dbReference type="NCBI Taxonomy" id="35708"/>
    <lineage>
        <taxon>Eukaryota</taxon>
        <taxon>Viridiplantae</taxon>
        <taxon>Streptophyta</taxon>
        <taxon>Embryophyta</taxon>
        <taxon>Tracheophyta</taxon>
        <taxon>Spermatophyta</taxon>
        <taxon>Magnoliopsida</taxon>
        <taxon>Liliopsida</taxon>
        <taxon>Poales</taxon>
        <taxon>Poaceae</taxon>
        <taxon>PACMAD clade</taxon>
        <taxon>Arundinoideae</taxon>
        <taxon>Arundineae</taxon>
        <taxon>Arundo</taxon>
    </lineage>
</organism>
<protein>
    <submittedName>
        <fullName evidence="1">Uncharacterized protein</fullName>
    </submittedName>
</protein>
<name>A0A0A8ZXQ0_ARUDO</name>
<proteinExistence type="predicted"/>
<dbReference type="AlphaFoldDB" id="A0A0A8ZXQ0"/>
<dbReference type="EMBL" id="GBRH01255372">
    <property type="protein sequence ID" value="JAD42523.1"/>
    <property type="molecule type" value="Transcribed_RNA"/>
</dbReference>
<reference evidence="1" key="1">
    <citation type="submission" date="2014-09" db="EMBL/GenBank/DDBJ databases">
        <authorList>
            <person name="Magalhaes I.L.F."/>
            <person name="Oliveira U."/>
            <person name="Santos F.R."/>
            <person name="Vidigal T.H.D.A."/>
            <person name="Brescovit A.D."/>
            <person name="Santos A.J."/>
        </authorList>
    </citation>
    <scope>NUCLEOTIDE SEQUENCE</scope>
    <source>
        <tissue evidence="1">Shoot tissue taken approximately 20 cm above the soil surface</tissue>
    </source>
</reference>